<evidence type="ECO:0000313" key="2">
    <source>
        <dbReference type="EMBL" id="SMD60945.1"/>
    </source>
</evidence>
<keyword evidence="1" id="KW-1133">Transmembrane helix</keyword>
<reference evidence="2 3" key="1">
    <citation type="submission" date="2017-04" db="EMBL/GenBank/DDBJ databases">
        <authorList>
            <person name="Criscuolo A."/>
        </authorList>
    </citation>
    <scope>NUCLEOTIDE SEQUENCE [LARGE SCALE GENOMIC DNA]</scope>
    <source>
        <strain evidence="2">16-00174</strain>
    </source>
</reference>
<feature type="transmembrane region" description="Helical" evidence="1">
    <location>
        <begin position="49"/>
        <end position="70"/>
    </location>
</feature>
<dbReference type="Proteomes" id="UP000194422">
    <property type="component" value="Unassembled WGS sequence"/>
</dbReference>
<dbReference type="EMBL" id="FWYW01000030">
    <property type="protein sequence ID" value="SMD60945.1"/>
    <property type="molecule type" value="Genomic_DNA"/>
</dbReference>
<feature type="transmembrane region" description="Helical" evidence="1">
    <location>
        <begin position="6"/>
        <end position="28"/>
    </location>
</feature>
<gene>
    <name evidence="2" type="ORF">BACERE00174_00296</name>
</gene>
<dbReference type="AlphaFoldDB" id="A0A7D8H349"/>
<evidence type="ECO:0000313" key="3">
    <source>
        <dbReference type="Proteomes" id="UP000194422"/>
    </source>
</evidence>
<accession>A0A7D8H349</accession>
<name>A0A7D8H349_9BACI</name>
<comment type="caution">
    <text evidence="2">The sequence shown here is derived from an EMBL/GenBank/DDBJ whole genome shotgun (WGS) entry which is preliminary data.</text>
</comment>
<evidence type="ECO:0000256" key="1">
    <source>
        <dbReference type="SAM" id="Phobius"/>
    </source>
</evidence>
<sequence length="71" mass="8358">MRVFFEFFLLMCCFASVFLLALEIRRYIHIKKDTFLCNIQEMSRGKINIMIRSCVTGCFIVAFLILKLNIA</sequence>
<proteinExistence type="predicted"/>
<organism evidence="2 3">
    <name type="scientific">Bacillus paranthracis</name>
    <dbReference type="NCBI Taxonomy" id="2026186"/>
    <lineage>
        <taxon>Bacteria</taxon>
        <taxon>Bacillati</taxon>
        <taxon>Bacillota</taxon>
        <taxon>Bacilli</taxon>
        <taxon>Bacillales</taxon>
        <taxon>Bacillaceae</taxon>
        <taxon>Bacillus</taxon>
        <taxon>Bacillus cereus group</taxon>
    </lineage>
</organism>
<protein>
    <submittedName>
        <fullName evidence="2">Uncharacterized protein</fullName>
    </submittedName>
</protein>
<keyword evidence="1" id="KW-0812">Transmembrane</keyword>
<keyword evidence="1" id="KW-0472">Membrane</keyword>